<dbReference type="SUPFAM" id="SSF50939">
    <property type="entry name" value="Sialidases"/>
    <property type="match status" value="1"/>
</dbReference>
<dbReference type="EMBL" id="LIBO01000127">
    <property type="protein sequence ID" value="KRO62134.1"/>
    <property type="molecule type" value="Genomic_DNA"/>
</dbReference>
<dbReference type="InterPro" id="IPR036278">
    <property type="entry name" value="Sialidase_sf"/>
</dbReference>
<accession>A0A0R2RI89</accession>
<organism evidence="2 3">
    <name type="scientific">Verrucomicrobia subdivision 6 bacterium BACL9 MAG-120507-bin52</name>
    <dbReference type="NCBI Taxonomy" id="1655590"/>
    <lineage>
        <taxon>Bacteria</taxon>
        <taxon>Pseudomonadati</taxon>
        <taxon>Verrucomicrobiota</taxon>
        <taxon>Verrucomicrobiia</taxon>
        <taxon>Verrucomicrobiales</taxon>
        <taxon>Verrucomicrobia subdivision 6</taxon>
    </lineage>
</organism>
<dbReference type="Proteomes" id="UP000051269">
    <property type="component" value="Unassembled WGS sequence"/>
</dbReference>
<protein>
    <recommendedName>
        <fullName evidence="1">Sialidase domain-containing protein</fullName>
    </recommendedName>
</protein>
<proteinExistence type="predicted"/>
<dbReference type="Pfam" id="PF13088">
    <property type="entry name" value="BNR_2"/>
    <property type="match status" value="1"/>
</dbReference>
<name>A0A0R2RI89_9BACT</name>
<dbReference type="Gene3D" id="2.120.10.10">
    <property type="match status" value="1"/>
</dbReference>
<dbReference type="CDD" id="cd15482">
    <property type="entry name" value="Sialidase_non-viral"/>
    <property type="match status" value="1"/>
</dbReference>
<feature type="domain" description="Sialidase" evidence="1">
    <location>
        <begin position="65"/>
        <end position="367"/>
    </location>
</feature>
<evidence type="ECO:0000313" key="2">
    <source>
        <dbReference type="EMBL" id="KRO62134.1"/>
    </source>
</evidence>
<comment type="caution">
    <text evidence="2">The sequence shown here is derived from an EMBL/GenBank/DDBJ whole genome shotgun (WGS) entry which is preliminary data.</text>
</comment>
<dbReference type="AlphaFoldDB" id="A0A0R2RI89"/>
<evidence type="ECO:0000259" key="1">
    <source>
        <dbReference type="Pfam" id="PF13088"/>
    </source>
</evidence>
<feature type="non-terminal residue" evidence="2">
    <location>
        <position position="629"/>
    </location>
</feature>
<dbReference type="InterPro" id="IPR011040">
    <property type="entry name" value="Sialidase"/>
</dbReference>
<gene>
    <name evidence="2" type="ORF">ABR82_08455</name>
</gene>
<evidence type="ECO:0000313" key="3">
    <source>
        <dbReference type="Proteomes" id="UP000051269"/>
    </source>
</evidence>
<reference evidence="2 3" key="1">
    <citation type="submission" date="2015-10" db="EMBL/GenBank/DDBJ databases">
        <title>Metagenome-Assembled Genomes uncover a global brackish microbiome.</title>
        <authorList>
            <person name="Hugerth L.W."/>
            <person name="Larsson J."/>
            <person name="Alneberg J."/>
            <person name="Lindh M.V."/>
            <person name="Legrand C."/>
            <person name="Pinhassi J."/>
            <person name="Andersson A.F."/>
        </authorList>
    </citation>
    <scope>NUCLEOTIDE SEQUENCE [LARGE SCALE GENOMIC DNA]</scope>
    <source>
        <strain evidence="2">BACL18 MAG-120507-bin52</strain>
    </source>
</reference>
<sequence>MNSISAAAPHQGQIADQDRADFDPMWPAVPQPCEDGRQIGTGRLIPTDFYADQPFLTPTHDGGLLCVVTTGTGHEGSRGQHVMTMKTFDGGVTWQNRVPLESPQAPESSWGVPITMPSGRIFVFYVFNADDTRELPADNPPYPGSVTQRMDSHGHYVFRWSDDQGKTWSHERGVIPVREFEIDRNNATGGSIRFFWNVGKPFLINGSLFLPIHKVGGFGEGWFTSTEGALLRSDDLSTCQNPQEANWVTLPDGDYGIRAPIGGGPVAEEHSFAPLSDGSIFTVFRTIDGHPACSYSRNQGRSWEPSEYMRFANGRLMKHPRAATFVWKLPDGGYLYCFHNHGGKALRDRADRRTVSYTGRNPMWFCRGWETDSPAGKRIAWSQPEIGIYDDDPLVRISYPDCLEHDGRLLFTETQKHAARIHTIPPHLADALSAEPARRLASLASLKPILEWSRDRDGWVVPMPELPRFVVRDPTAPYGGRRLRSGFAIRLGLRIHSATPRLLLENAGDDGSALRVLLTEKSTLRIELDDGETAIFADSDPVASGPELRSVTINVDGGSNTISFFQDGILDDGGDARQYGWRRFSPYYRNEFQGRSLVVTESGNGTLEKLALFGRVLLASEIAGLDMEG</sequence>